<protein>
    <submittedName>
        <fullName evidence="3">Uncharacterized protein</fullName>
    </submittedName>
</protein>
<evidence type="ECO:0000313" key="4">
    <source>
        <dbReference type="Proteomes" id="UP000246115"/>
    </source>
</evidence>
<evidence type="ECO:0000313" key="1">
    <source>
        <dbReference type="EMBL" id="AXQ78387.1"/>
    </source>
</evidence>
<dbReference type="Proteomes" id="UP000264056">
    <property type="component" value="Unassembled WGS sequence"/>
</dbReference>
<evidence type="ECO:0000313" key="5">
    <source>
        <dbReference type="Proteomes" id="UP000262901"/>
    </source>
</evidence>
<evidence type="ECO:0000313" key="6">
    <source>
        <dbReference type="Proteomes" id="UP000264056"/>
    </source>
</evidence>
<gene>
    <name evidence="1" type="ORF">DDV21_004485</name>
    <name evidence="2" type="ORF">DDV22_09235</name>
    <name evidence="3" type="ORF">DDV23_09190</name>
</gene>
<sequence>MSSYYSDVAKDDTVREKEFLQNKDWNEIKQTIYSSLVPTDILTAGETESKAYIAEHYSDVSQFLDRLEAAAK</sequence>
<reference evidence="3 5" key="2">
    <citation type="submission" date="2018-08" db="EMBL/GenBank/DDBJ databases">
        <title>Draft genome of Streptococcus sp. nov. Z1.</title>
        <authorList>
            <person name="Tian Z."/>
        </authorList>
    </citation>
    <scope>NUCLEOTIDE SEQUENCE [LARGE SCALE GENOMIC DNA]</scope>
    <source>
        <strain evidence="3">Z1</strain>
        <strain evidence="5">Z1(2018)</strain>
    </source>
</reference>
<dbReference type="Proteomes" id="UP000246115">
    <property type="component" value="Chromosome"/>
</dbReference>
<accession>A0A372KJT2</accession>
<dbReference type="KEGG" id="schj:DDV21_004485"/>
<dbReference type="AlphaFoldDB" id="A0A372KJT2"/>
<evidence type="ECO:0000313" key="2">
    <source>
        <dbReference type="EMBL" id="RFU50346.1"/>
    </source>
</evidence>
<accession>A0A346NBJ2</accession>
<dbReference type="EMBL" id="QVQZ01000028">
    <property type="protein sequence ID" value="RFU52551.1"/>
    <property type="molecule type" value="Genomic_DNA"/>
</dbReference>
<dbReference type="RefSeq" id="WP_116878806.1">
    <property type="nucleotide sequence ID" value="NZ_CP031733.1"/>
</dbReference>
<dbReference type="OrthoDB" id="2218681at2"/>
<dbReference type="EMBL" id="QVQY01000031">
    <property type="protein sequence ID" value="RFU50346.1"/>
    <property type="molecule type" value="Genomic_DNA"/>
</dbReference>
<reference evidence="1" key="4">
    <citation type="journal article" date="2019" name="Int. J. Syst. Evol. Microbiol.">
        <title>Streptococcus chenjunshii sp. nov. isolated from feces of Tibetan antelopes.</title>
        <authorList>
            <person name="Tian Z."/>
            <person name="Lu S."/>
            <person name="Jin D."/>
            <person name="Yang J."/>
            <person name="Pu J."/>
            <person name="Lai X.H."/>
            <person name="Bai X.N."/>
            <person name="Wu X.M."/>
            <person name="Li J."/>
            <person name="Wang S."/>
            <person name="Xu J."/>
        </authorList>
    </citation>
    <scope>NUCLEOTIDE SEQUENCE</scope>
    <source>
        <strain evidence="1">Z15</strain>
    </source>
</reference>
<dbReference type="EMBL" id="CP031733">
    <property type="protein sequence ID" value="AXQ78387.1"/>
    <property type="molecule type" value="Genomic_DNA"/>
</dbReference>
<name>A0A372KJT2_9STRE</name>
<evidence type="ECO:0000313" key="3">
    <source>
        <dbReference type="EMBL" id="RFU52551.1"/>
    </source>
</evidence>
<organism evidence="3 5">
    <name type="scientific">Streptococcus chenjunshii</name>
    <dbReference type="NCBI Taxonomy" id="2173853"/>
    <lineage>
        <taxon>Bacteria</taxon>
        <taxon>Bacillati</taxon>
        <taxon>Bacillota</taxon>
        <taxon>Bacilli</taxon>
        <taxon>Lactobacillales</taxon>
        <taxon>Streptococcaceae</taxon>
        <taxon>Streptococcus</taxon>
    </lineage>
</organism>
<dbReference type="Proteomes" id="UP000262901">
    <property type="component" value="Unassembled WGS sequence"/>
</dbReference>
<proteinExistence type="predicted"/>
<reference evidence="2 6" key="1">
    <citation type="submission" date="2018-08" db="EMBL/GenBank/DDBJ databases">
        <title>Draft genome of Streptococcus sp .nov. Z2.</title>
        <authorList>
            <person name="Tian Z."/>
        </authorList>
    </citation>
    <scope>NUCLEOTIDE SEQUENCE [LARGE SCALE GENOMIC DNA]</scope>
    <source>
        <strain evidence="2 6">Z2</strain>
    </source>
</reference>
<reference evidence="4" key="3">
    <citation type="submission" date="2018-08" db="EMBL/GenBank/DDBJ databases">
        <title>Streptococcus chenjunshii sp. nov., isolated from stools sample of the Tibetan antelope in the Qinghai-Tibet plateau, China.</title>
        <authorList>
            <person name="Tian Z."/>
        </authorList>
    </citation>
    <scope>NUCLEOTIDE SEQUENCE [LARGE SCALE GENOMIC DNA]</scope>
    <source>
        <strain evidence="4">Z15</strain>
    </source>
</reference>
<keyword evidence="6" id="KW-1185">Reference proteome</keyword>